<protein>
    <recommendedName>
        <fullName evidence="2">1-phosphatidylinositol 4-kinase</fullName>
        <ecNumber evidence="2">2.7.1.67</ecNumber>
    </recommendedName>
</protein>
<dbReference type="EMBL" id="JALJOV010000999">
    <property type="protein sequence ID" value="KAK9856809.1"/>
    <property type="molecule type" value="Genomic_DNA"/>
</dbReference>
<gene>
    <name evidence="8" type="ORF">WJX84_006171</name>
</gene>
<keyword evidence="5" id="KW-0418">Kinase</keyword>
<feature type="compositionally biased region" description="Polar residues" evidence="7">
    <location>
        <begin position="388"/>
        <end position="413"/>
    </location>
</feature>
<keyword evidence="3" id="KW-0808">Transferase</keyword>
<keyword evidence="9" id="KW-1185">Reference proteome</keyword>
<sequence length="524" mass="56746">TRTKIEVIGTTHPTAGVKRLVKAVVRGLNACQEPEASVDGLGGTYFFMNELGDRAAIVKPCDEEPLAPNNPKGFVGRALGEPGLKPTVRVGEAALREVAAFLLDYGSFAGVPNTVLVRVRHPIFHQAASATGEADLGSSMGEALEPPYFEWLHWPQASMPFDEDELEYVRRLEPKQDVELLRRELPALREESLRTLEVSSTLLKLCCAAGLTLSEIATVISRPLVGMEEEPSELEKLCAQTRQEVDELTPEDIELATMSSRDEEDASSPDAAWGPDDMHDSLTNRSSSLLSHLDSGMSITSPGEEQGAISAKRLGSARRSGLHRYGGGDDLLFDLEEGPEDGDAPDATLTSFTGSMSKPLSLSYSSSPEQQPSPMNTPQRKQLGMPNQGDSLFSVGSYQDSQDSARTTFSSIQPPVLASSAVHGGRWPGQGPSGRRQPVRSRKHGARLRSHGLRPRKQVYPPHIQGGAPSSTNAIFSDMDGQQWSCFMEILTDLIEGTLENGKWRQSSSTSSSSMPVGMSCPRF</sequence>
<dbReference type="PANTHER" id="PTHR45800:SF11">
    <property type="entry name" value="PHOSPHATIDYLINOSITOL 3-KINASE-RELATED PROTEIN KINASE"/>
    <property type="match status" value="1"/>
</dbReference>
<evidence type="ECO:0000256" key="4">
    <source>
        <dbReference type="ARBA" id="ARBA00022741"/>
    </source>
</evidence>
<name>A0AAW1STM5_9CHLO</name>
<dbReference type="AlphaFoldDB" id="A0AAW1STM5"/>
<dbReference type="PANTHER" id="PTHR45800">
    <property type="entry name" value="PHOSPHATIDYLINOSITOL 4-KINASE GAMMA"/>
    <property type="match status" value="1"/>
</dbReference>
<feature type="region of interest" description="Disordered" evidence="7">
    <location>
        <begin position="331"/>
        <end position="451"/>
    </location>
</feature>
<feature type="region of interest" description="Disordered" evidence="7">
    <location>
        <begin position="502"/>
        <end position="524"/>
    </location>
</feature>
<evidence type="ECO:0000256" key="5">
    <source>
        <dbReference type="ARBA" id="ARBA00022777"/>
    </source>
</evidence>
<keyword evidence="4" id="KW-0547">Nucleotide-binding</keyword>
<organism evidence="8 9">
    <name type="scientific">Apatococcus fuscideae</name>
    <dbReference type="NCBI Taxonomy" id="2026836"/>
    <lineage>
        <taxon>Eukaryota</taxon>
        <taxon>Viridiplantae</taxon>
        <taxon>Chlorophyta</taxon>
        <taxon>core chlorophytes</taxon>
        <taxon>Trebouxiophyceae</taxon>
        <taxon>Chlorellales</taxon>
        <taxon>Chlorellaceae</taxon>
        <taxon>Apatococcus</taxon>
    </lineage>
</organism>
<keyword evidence="6" id="KW-0067">ATP-binding</keyword>
<proteinExistence type="inferred from homology"/>
<comment type="caution">
    <text evidence="8">The sequence shown here is derived from an EMBL/GenBank/DDBJ whole genome shotgun (WGS) entry which is preliminary data.</text>
</comment>
<feature type="region of interest" description="Disordered" evidence="7">
    <location>
        <begin position="257"/>
        <end position="284"/>
    </location>
</feature>
<evidence type="ECO:0000313" key="8">
    <source>
        <dbReference type="EMBL" id="KAK9856809.1"/>
    </source>
</evidence>
<comment type="similarity">
    <text evidence="1">Belongs to the PI3/PI4-kinase family. Type II PI4K subfamily.</text>
</comment>
<accession>A0AAW1STM5</accession>
<evidence type="ECO:0000256" key="7">
    <source>
        <dbReference type="SAM" id="MobiDB-lite"/>
    </source>
</evidence>
<evidence type="ECO:0000313" key="9">
    <source>
        <dbReference type="Proteomes" id="UP001485043"/>
    </source>
</evidence>
<dbReference type="Proteomes" id="UP001485043">
    <property type="component" value="Unassembled WGS sequence"/>
</dbReference>
<dbReference type="GO" id="GO:0004430">
    <property type="term" value="F:1-phosphatidylinositol 4-kinase activity"/>
    <property type="evidence" value="ECO:0007669"/>
    <property type="project" value="UniProtKB-EC"/>
</dbReference>
<evidence type="ECO:0000256" key="1">
    <source>
        <dbReference type="ARBA" id="ARBA00008941"/>
    </source>
</evidence>
<reference evidence="8 9" key="1">
    <citation type="journal article" date="2024" name="Nat. Commun.">
        <title>Phylogenomics reveals the evolutionary origins of lichenization in chlorophyte algae.</title>
        <authorList>
            <person name="Puginier C."/>
            <person name="Libourel C."/>
            <person name="Otte J."/>
            <person name="Skaloud P."/>
            <person name="Haon M."/>
            <person name="Grisel S."/>
            <person name="Petersen M."/>
            <person name="Berrin J.G."/>
            <person name="Delaux P.M."/>
            <person name="Dal Grande F."/>
            <person name="Keller J."/>
        </authorList>
    </citation>
    <scope>NUCLEOTIDE SEQUENCE [LARGE SCALE GENOMIC DNA]</scope>
    <source>
        <strain evidence="8 9">SAG 2523</strain>
    </source>
</reference>
<feature type="compositionally biased region" description="Acidic residues" evidence="7">
    <location>
        <begin position="331"/>
        <end position="344"/>
    </location>
</feature>
<dbReference type="GO" id="GO:0005524">
    <property type="term" value="F:ATP binding"/>
    <property type="evidence" value="ECO:0007669"/>
    <property type="project" value="UniProtKB-KW"/>
</dbReference>
<evidence type="ECO:0000256" key="2">
    <source>
        <dbReference type="ARBA" id="ARBA00012169"/>
    </source>
</evidence>
<evidence type="ECO:0000256" key="6">
    <source>
        <dbReference type="ARBA" id="ARBA00022840"/>
    </source>
</evidence>
<feature type="compositionally biased region" description="Basic residues" evidence="7">
    <location>
        <begin position="437"/>
        <end position="451"/>
    </location>
</feature>
<feature type="non-terminal residue" evidence="8">
    <location>
        <position position="1"/>
    </location>
</feature>
<dbReference type="InterPro" id="IPR044571">
    <property type="entry name" value="P4KG1-8"/>
</dbReference>
<feature type="compositionally biased region" description="Low complexity" evidence="7">
    <location>
        <begin position="355"/>
        <end position="374"/>
    </location>
</feature>
<dbReference type="EC" id="2.7.1.67" evidence="2"/>
<evidence type="ECO:0000256" key="3">
    <source>
        <dbReference type="ARBA" id="ARBA00022679"/>
    </source>
</evidence>